<dbReference type="EMBL" id="NZBU01000005">
    <property type="protein sequence ID" value="MAG21925.1"/>
    <property type="molecule type" value="Genomic_DNA"/>
</dbReference>
<accession>A0A2D6M0I2</accession>
<evidence type="ECO:0000313" key="1">
    <source>
        <dbReference type="EMBL" id="MAG21925.1"/>
    </source>
</evidence>
<comment type="caution">
    <text evidence="1">The sequence shown here is derived from an EMBL/GenBank/DDBJ whole genome shotgun (WGS) entry which is preliminary data.</text>
</comment>
<sequence length="266" mass="30147">MKFEKAILVQNLSEFEKQNLNEFDRVYFGDETCDRLIPSSTELKKAMIFCKKKGLAFSFVTPFCTNQGVKKLKLLLEQLGNEELIVNDFGILKEAAKFENIELVAGRLLNRQYRDPRISLFKGAPDAMTDHLRSSHAASKLFQKLLLDNNVKRVELDNLLQGITTNLTGSGLAGSLYYPCVFIAATRFCLTANCDKLSHSKKIGIFPCKRECAKYSFSFEGKEFDRPLLLFGNALYFENNKIPKNLFALGVNRLVFTGTKQLLSKQ</sequence>
<dbReference type="Proteomes" id="UP000226592">
    <property type="component" value="Unassembled WGS sequence"/>
</dbReference>
<protein>
    <recommendedName>
        <fullName evidence="3">U32 family peptidase</fullName>
    </recommendedName>
</protein>
<reference evidence="2" key="1">
    <citation type="submission" date="2017-09" db="EMBL/GenBank/DDBJ databases">
        <title>The Reconstruction of 2,631 Draft Metagenome-Assembled Genomes from the Global Oceans.</title>
        <authorList>
            <person name="Tully B.J."/>
            <person name="Graham E.D."/>
            <person name="Heidelberg J.F."/>
        </authorList>
    </citation>
    <scope>NUCLEOTIDE SEQUENCE [LARGE SCALE GENOMIC DNA]</scope>
</reference>
<evidence type="ECO:0008006" key="3">
    <source>
        <dbReference type="Google" id="ProtNLM"/>
    </source>
</evidence>
<dbReference type="AlphaFoldDB" id="A0A2D6M0I2"/>
<proteinExistence type="predicted"/>
<evidence type="ECO:0000313" key="2">
    <source>
        <dbReference type="Proteomes" id="UP000226592"/>
    </source>
</evidence>
<name>A0A2D6M0I2_9ARCH</name>
<gene>
    <name evidence="1" type="ORF">CL943_01285</name>
</gene>
<organism evidence="1 2">
    <name type="scientific">Candidatus Iainarchaeum sp</name>
    <dbReference type="NCBI Taxonomy" id="3101447"/>
    <lineage>
        <taxon>Archaea</taxon>
        <taxon>Candidatus Iainarchaeota</taxon>
        <taxon>Candidatus Iainarchaeia</taxon>
        <taxon>Candidatus Iainarchaeales</taxon>
        <taxon>Candidatus Iainarchaeaceae</taxon>
        <taxon>Candidatus Iainarchaeum</taxon>
    </lineage>
</organism>